<evidence type="ECO:0000313" key="2">
    <source>
        <dbReference type="Proteomes" id="UP001148125"/>
    </source>
</evidence>
<dbReference type="InterPro" id="IPR023324">
    <property type="entry name" value="BH2638-like_sf"/>
</dbReference>
<comment type="caution">
    <text evidence="1">The sequence shown here is derived from an EMBL/GenBank/DDBJ whole genome shotgun (WGS) entry which is preliminary data.</text>
</comment>
<dbReference type="Pfam" id="PF05256">
    <property type="entry name" value="UPF0223"/>
    <property type="match status" value="1"/>
</dbReference>
<gene>
    <name evidence="1" type="ORF">N7Z68_06985</name>
</gene>
<dbReference type="Gene3D" id="1.10.220.80">
    <property type="entry name" value="BH2638-like"/>
    <property type="match status" value="1"/>
</dbReference>
<protein>
    <submittedName>
        <fullName evidence="1">UPF0223 family protein</fullName>
    </submittedName>
</protein>
<proteinExistence type="predicted"/>
<dbReference type="InterPro" id="IPR007920">
    <property type="entry name" value="UPF0223"/>
</dbReference>
<dbReference type="Proteomes" id="UP001148125">
    <property type="component" value="Unassembled WGS sequence"/>
</dbReference>
<dbReference type="RefSeq" id="WP_275117742.1">
    <property type="nucleotide sequence ID" value="NZ_JAOTPO010000003.1"/>
</dbReference>
<dbReference type="EMBL" id="JAOTPO010000003">
    <property type="protein sequence ID" value="MDE5413126.1"/>
    <property type="molecule type" value="Genomic_DNA"/>
</dbReference>
<sequence>MNMPISLDWSKEEVIDVMSFFQAVEEAHANGVERAKLLSLYRRFKEIVPSKSEEKQLFKQFDQEAGVSCYHAVKKAREEEQALKIKM</sequence>
<dbReference type="NCBIfam" id="NF003353">
    <property type="entry name" value="PRK04387.1"/>
    <property type="match status" value="1"/>
</dbReference>
<organism evidence="1 2">
    <name type="scientific">Alkalihalobacterium chitinilyticum</name>
    <dbReference type="NCBI Taxonomy" id="2980103"/>
    <lineage>
        <taxon>Bacteria</taxon>
        <taxon>Bacillati</taxon>
        <taxon>Bacillota</taxon>
        <taxon>Bacilli</taxon>
        <taxon>Bacillales</taxon>
        <taxon>Bacillaceae</taxon>
        <taxon>Alkalihalobacterium</taxon>
    </lineage>
</organism>
<evidence type="ECO:0000313" key="1">
    <source>
        <dbReference type="EMBL" id="MDE5413126.1"/>
    </source>
</evidence>
<reference evidence="1" key="1">
    <citation type="submission" date="2024-05" db="EMBL/GenBank/DDBJ databases">
        <title>Alkalihalobacillus sp. strain MEB203 novel alkaliphilic bacterium from Lonar Lake, India.</title>
        <authorList>
            <person name="Joshi A."/>
            <person name="Thite S."/>
            <person name="Mengade P."/>
        </authorList>
    </citation>
    <scope>NUCLEOTIDE SEQUENCE</scope>
    <source>
        <strain evidence="1">MEB 203</strain>
    </source>
</reference>
<dbReference type="PIRSF" id="PIRSF037260">
    <property type="entry name" value="UPF0223"/>
    <property type="match status" value="1"/>
</dbReference>
<keyword evidence="2" id="KW-1185">Reference proteome</keyword>
<accession>A0ABT5VCE3</accession>
<dbReference type="SUPFAM" id="SSF158504">
    <property type="entry name" value="BH2638-like"/>
    <property type="match status" value="1"/>
</dbReference>
<name>A0ABT5VCE3_9BACI</name>